<dbReference type="Proteomes" id="UP000233100">
    <property type="component" value="Chromosome 3"/>
</dbReference>
<dbReference type="PANTHER" id="PTHR46254:SF6">
    <property type="entry name" value="HIGH MOBILITY GROUP AT-HOOK 2"/>
    <property type="match status" value="1"/>
</dbReference>
<proteinExistence type="predicted"/>
<dbReference type="Ensembl" id="ENSMFAT00000073340.1">
    <property type="protein sequence ID" value="ENSMFAP00000054698.1"/>
    <property type="gene ID" value="ENSMFAG00000058593.1"/>
</dbReference>
<keyword evidence="2" id="KW-1185">Reference proteome</keyword>
<reference evidence="1 2" key="1">
    <citation type="submission" date="2013-03" db="EMBL/GenBank/DDBJ databases">
        <authorList>
            <person name="Warren W."/>
            <person name="Wilson R.K."/>
        </authorList>
    </citation>
    <scope>NUCLEOTIDE SEQUENCE</scope>
</reference>
<dbReference type="AlphaFoldDB" id="A0A7N9CTF6"/>
<protein>
    <submittedName>
        <fullName evidence="1">Uncharacterized protein</fullName>
    </submittedName>
</protein>
<reference evidence="1" key="3">
    <citation type="submission" date="2025-09" db="UniProtKB">
        <authorList>
            <consortium name="Ensembl"/>
        </authorList>
    </citation>
    <scope>IDENTIFICATION</scope>
</reference>
<evidence type="ECO:0000313" key="1">
    <source>
        <dbReference type="Ensembl" id="ENSMFAP00000054698.1"/>
    </source>
</evidence>
<dbReference type="PANTHER" id="PTHR46254">
    <property type="entry name" value="PROTEIN GVQW1-RELATED"/>
    <property type="match status" value="1"/>
</dbReference>
<dbReference type="PRINTS" id="PR02045">
    <property type="entry name" value="F138DOMAIN"/>
</dbReference>
<accession>A0A7N9CTF6</accession>
<evidence type="ECO:0000313" key="2">
    <source>
        <dbReference type="Proteomes" id="UP000233100"/>
    </source>
</evidence>
<dbReference type="GeneTree" id="ENSGT00940000161627"/>
<sequence>MCLAKNYIFQYSLQMRRDHWLLPMKGSRSCWTKLLEMILRKWKIRAGLGQENRLGLKAHATMPGSQSVCHHAWLIFVFSVETGFHHISQAAPELLASTDLPSSASQSAGITGMSHRAWPGINCCCCYCCSVAQAAVQWRDLGSLQPPPAGFKQFSCLSLPSSWDYRCAPSRLARFCIFSRDGISPCWSGWS</sequence>
<name>A0A7N9CTF6_MACFA</name>
<organism evidence="1 2">
    <name type="scientific">Macaca fascicularis</name>
    <name type="common">Crab-eating macaque</name>
    <name type="synonym">Cynomolgus monkey</name>
    <dbReference type="NCBI Taxonomy" id="9541"/>
    <lineage>
        <taxon>Eukaryota</taxon>
        <taxon>Metazoa</taxon>
        <taxon>Chordata</taxon>
        <taxon>Craniata</taxon>
        <taxon>Vertebrata</taxon>
        <taxon>Euteleostomi</taxon>
        <taxon>Mammalia</taxon>
        <taxon>Eutheria</taxon>
        <taxon>Euarchontoglires</taxon>
        <taxon>Primates</taxon>
        <taxon>Haplorrhini</taxon>
        <taxon>Catarrhini</taxon>
        <taxon>Cercopithecidae</taxon>
        <taxon>Cercopithecinae</taxon>
        <taxon>Macaca</taxon>
    </lineage>
</organism>
<reference evidence="1" key="2">
    <citation type="submission" date="2025-08" db="UniProtKB">
        <authorList>
            <consortium name="Ensembl"/>
        </authorList>
    </citation>
    <scope>IDENTIFICATION</scope>
</reference>